<evidence type="ECO:0000256" key="5">
    <source>
        <dbReference type="ARBA" id="ARBA00023014"/>
    </source>
</evidence>
<dbReference type="GO" id="GO:0016740">
    <property type="term" value="F:transferase activity"/>
    <property type="evidence" value="ECO:0007669"/>
    <property type="project" value="TreeGrafter"/>
</dbReference>
<dbReference type="InterPro" id="IPR034422">
    <property type="entry name" value="HydE/PylB-like"/>
</dbReference>
<feature type="binding site" evidence="7">
    <location>
        <position position="72"/>
    </location>
    <ligand>
        <name>[4Fe-4S] cluster</name>
        <dbReference type="ChEBI" id="CHEBI:49883"/>
        <note>4Fe-4S-S-AdoMet</note>
    </ligand>
</feature>
<dbReference type="CDD" id="cd01335">
    <property type="entry name" value="Radical_SAM"/>
    <property type="match status" value="1"/>
</dbReference>
<dbReference type="GO" id="GO:0046872">
    <property type="term" value="F:metal ion binding"/>
    <property type="evidence" value="ECO:0007669"/>
    <property type="project" value="UniProtKB-KW"/>
</dbReference>
<evidence type="ECO:0000256" key="3">
    <source>
        <dbReference type="ARBA" id="ARBA00022723"/>
    </source>
</evidence>
<dbReference type="SFLD" id="SFLDG01280">
    <property type="entry name" value="HydE/PylB-like"/>
    <property type="match status" value="1"/>
</dbReference>
<keyword evidence="4 7" id="KW-0408">Iron</keyword>
<dbReference type="InterPro" id="IPR024021">
    <property type="entry name" value="FeFe-hyd_HydE_rSAM"/>
</dbReference>
<dbReference type="InterPro" id="IPR007197">
    <property type="entry name" value="rSAM"/>
</dbReference>
<keyword evidence="3" id="KW-0479">Metal-binding</keyword>
<evidence type="ECO:0000256" key="2">
    <source>
        <dbReference type="ARBA" id="ARBA00022691"/>
    </source>
</evidence>
<evidence type="ECO:0000256" key="1">
    <source>
        <dbReference type="ARBA" id="ARBA00022485"/>
    </source>
</evidence>
<dbReference type="Proteomes" id="UP000005396">
    <property type="component" value="Unassembled WGS sequence"/>
</dbReference>
<dbReference type="GO" id="GO:0051539">
    <property type="term" value="F:4 iron, 4 sulfur cluster binding"/>
    <property type="evidence" value="ECO:0007669"/>
    <property type="project" value="UniProtKB-KW"/>
</dbReference>
<dbReference type="HOGENOM" id="CLU_033172_0_1_9"/>
<dbReference type="PIRSF" id="PIRSF004762">
    <property type="entry name" value="CHP00423"/>
    <property type="match status" value="1"/>
</dbReference>
<protein>
    <recommendedName>
        <fullName evidence="9">Radical SAM core domain-containing protein</fullName>
    </recommendedName>
</protein>
<feature type="binding site" evidence="8">
    <location>
        <position position="165"/>
    </location>
    <ligand>
        <name>S-adenosyl-L-methionine</name>
        <dbReference type="ChEBI" id="CHEBI:59789"/>
    </ligand>
</feature>
<evidence type="ECO:0000313" key="10">
    <source>
        <dbReference type="EMBL" id="EDP15239.1"/>
    </source>
</evidence>
<dbReference type="NCBIfam" id="TIGR03956">
    <property type="entry name" value="rSAM_HydE"/>
    <property type="match status" value="1"/>
</dbReference>
<proteinExistence type="predicted"/>
<accession>A8RWG0</accession>
<dbReference type="SFLD" id="SFLDF00348">
    <property type="entry name" value="FeFe_hydrogenase_maturase_(Hyd"/>
    <property type="match status" value="1"/>
</dbReference>
<gene>
    <name evidence="10" type="ORF">CLOBOL_04576</name>
</gene>
<feature type="binding site" evidence="7">
    <location>
        <position position="65"/>
    </location>
    <ligand>
        <name>[4Fe-4S] cluster</name>
        <dbReference type="ChEBI" id="CHEBI:49883"/>
        <note>4Fe-4S-S-AdoMet</note>
    </ligand>
</feature>
<dbReference type="GO" id="GO:0042364">
    <property type="term" value="P:water-soluble vitamin biosynthetic process"/>
    <property type="evidence" value="ECO:0007669"/>
    <property type="project" value="UniProtKB-ARBA"/>
</dbReference>
<dbReference type="SMART" id="SM00876">
    <property type="entry name" value="BATS"/>
    <property type="match status" value="1"/>
</dbReference>
<evidence type="ECO:0000256" key="6">
    <source>
        <dbReference type="ARBA" id="ARBA00034078"/>
    </source>
</evidence>
<dbReference type="AlphaFoldDB" id="A8RWG0"/>
<dbReference type="GO" id="GO:0044272">
    <property type="term" value="P:sulfur compound biosynthetic process"/>
    <property type="evidence" value="ECO:0007669"/>
    <property type="project" value="UniProtKB-ARBA"/>
</dbReference>
<dbReference type="SMART" id="SM00729">
    <property type="entry name" value="Elp3"/>
    <property type="match status" value="1"/>
</dbReference>
<comment type="cofactor">
    <cofactor evidence="6">
        <name>[2Fe-2S] cluster</name>
        <dbReference type="ChEBI" id="CHEBI:190135"/>
    </cofactor>
</comment>
<dbReference type="InterPro" id="IPR006638">
    <property type="entry name" value="Elp3/MiaA/NifB-like_rSAM"/>
</dbReference>
<dbReference type="eggNOG" id="COG0502">
    <property type="taxonomic scope" value="Bacteria"/>
</dbReference>
<reference evidence="10 11" key="2">
    <citation type="submission" date="2007-09" db="EMBL/GenBank/DDBJ databases">
        <title>Draft genome sequence of Clostridium bolteae (ATCC BAA-613).</title>
        <authorList>
            <person name="Sudarsanam P."/>
            <person name="Ley R."/>
            <person name="Guruge J."/>
            <person name="Turnbaugh P.J."/>
            <person name="Mahowald M."/>
            <person name="Liep D."/>
            <person name="Gordon J."/>
        </authorList>
    </citation>
    <scope>NUCLEOTIDE SEQUENCE [LARGE SCALE GENOMIC DNA]</scope>
    <source>
        <strain evidence="11">ATCC BAA-613 / DSM 15670 / CCUG 46953 / JCM 12243 / WAL 16351</strain>
    </source>
</reference>
<evidence type="ECO:0000256" key="7">
    <source>
        <dbReference type="PIRSR" id="PIRSR004762-1"/>
    </source>
</evidence>
<feature type="binding site" evidence="8">
    <location>
        <position position="185"/>
    </location>
    <ligand>
        <name>S-adenosyl-L-methionine</name>
        <dbReference type="ChEBI" id="CHEBI:59789"/>
    </ligand>
</feature>
<feature type="binding site" evidence="7">
    <location>
        <position position="69"/>
    </location>
    <ligand>
        <name>[4Fe-4S] cluster</name>
        <dbReference type="ChEBI" id="CHEBI:49883"/>
        <note>4Fe-4S-S-AdoMet</note>
    </ligand>
</feature>
<dbReference type="SUPFAM" id="SSF102114">
    <property type="entry name" value="Radical SAM enzymes"/>
    <property type="match status" value="1"/>
</dbReference>
<feature type="binding site" evidence="8">
    <location>
        <position position="140"/>
    </location>
    <ligand>
        <name>(3R)-3-methyl-D-ornithine</name>
        <dbReference type="ChEBI" id="CHEBI:64642"/>
    </ligand>
</feature>
<evidence type="ECO:0000259" key="9">
    <source>
        <dbReference type="PROSITE" id="PS51918"/>
    </source>
</evidence>
<dbReference type="SFLD" id="SFLDG01060">
    <property type="entry name" value="BATS_domain_containing"/>
    <property type="match status" value="1"/>
</dbReference>
<dbReference type="Gene3D" id="3.20.20.70">
    <property type="entry name" value="Aldolase class I"/>
    <property type="match status" value="1"/>
</dbReference>
<feature type="domain" description="Radical SAM core" evidence="9">
    <location>
        <begin position="51"/>
        <end position="267"/>
    </location>
</feature>
<evidence type="ECO:0000313" key="11">
    <source>
        <dbReference type="Proteomes" id="UP000005396"/>
    </source>
</evidence>
<dbReference type="PaxDb" id="411902-CLOBOL_04576"/>
<dbReference type="InterPro" id="IPR058240">
    <property type="entry name" value="rSAM_sf"/>
</dbReference>
<evidence type="ECO:0000256" key="8">
    <source>
        <dbReference type="PIRSR" id="PIRSR004762-2"/>
    </source>
</evidence>
<dbReference type="PROSITE" id="PS51918">
    <property type="entry name" value="RADICAL_SAM"/>
    <property type="match status" value="1"/>
</dbReference>
<organism evidence="10 11">
    <name type="scientific">Enterocloster bolteae (strain ATCC BAA-613 / DSM 15670 / CCUG 46953 / JCM 12243 / WAL 16351)</name>
    <name type="common">Clostridium bolteae</name>
    <dbReference type="NCBI Taxonomy" id="411902"/>
    <lineage>
        <taxon>Bacteria</taxon>
        <taxon>Bacillati</taxon>
        <taxon>Bacillota</taxon>
        <taxon>Clostridia</taxon>
        <taxon>Lachnospirales</taxon>
        <taxon>Lachnospiraceae</taxon>
        <taxon>Enterocloster</taxon>
    </lineage>
</organism>
<dbReference type="InterPro" id="IPR013785">
    <property type="entry name" value="Aldolase_TIM"/>
</dbReference>
<keyword evidence="1 7" id="KW-0004">4Fe-4S</keyword>
<name>A8RWG0_ENTBW</name>
<dbReference type="EMBL" id="ABCC02000036">
    <property type="protein sequence ID" value="EDP15239.1"/>
    <property type="molecule type" value="Genomic_DNA"/>
</dbReference>
<reference evidence="10 11" key="1">
    <citation type="submission" date="2007-08" db="EMBL/GenBank/DDBJ databases">
        <authorList>
            <person name="Fulton L."/>
            <person name="Clifton S."/>
            <person name="Fulton B."/>
            <person name="Xu J."/>
            <person name="Minx P."/>
            <person name="Pepin K.H."/>
            <person name="Johnson M."/>
            <person name="Thiruvilangam P."/>
            <person name="Bhonagiri V."/>
            <person name="Nash W.E."/>
            <person name="Mardis E.R."/>
            <person name="Wilson R.K."/>
        </authorList>
    </citation>
    <scope>NUCLEOTIDE SEQUENCE [LARGE SCALE GENOMIC DNA]</scope>
    <source>
        <strain evidence="11">ATCC BAA-613 / DSM 15670 / CCUG 46953 / JCM 12243 / WAL 16351</strain>
    </source>
</reference>
<dbReference type="Pfam" id="PF04055">
    <property type="entry name" value="Radical_SAM"/>
    <property type="match status" value="1"/>
</dbReference>
<comment type="caution">
    <text evidence="10">The sequence shown here is derived from an EMBL/GenBank/DDBJ whole genome shotgun (WGS) entry which is preliminary data.</text>
</comment>
<evidence type="ECO:0000256" key="4">
    <source>
        <dbReference type="ARBA" id="ARBA00023004"/>
    </source>
</evidence>
<dbReference type="PANTHER" id="PTHR43726">
    <property type="entry name" value="3-METHYLORNITHINE SYNTHASE"/>
    <property type="match status" value="1"/>
</dbReference>
<dbReference type="InterPro" id="IPR010722">
    <property type="entry name" value="BATS_dom"/>
</dbReference>
<comment type="cofactor">
    <cofactor evidence="7">
        <name>[4Fe-4S] cluster</name>
        <dbReference type="ChEBI" id="CHEBI:49883"/>
    </cofactor>
    <text evidence="7">Binds 1 [4Fe-4S] cluster. The cluster is coordinated with 3 cysteines and an exchangeable S-adenosyl-L-methionine.</text>
</comment>
<keyword evidence="5 7" id="KW-0411">Iron-sulfur</keyword>
<keyword evidence="2 7" id="KW-0949">S-adenosyl-L-methionine</keyword>
<sequence>MMERVITLVDKLAKSHVLSREEFSFLLDNIGEEDSYLYEKAREAALANYGNKIYVRGLMEFSNYCKNDCYYCGIRRSNQKASRYRLSPEQIMECCSIGYGLGFRTFVLQGGEDPWFTDEKIAYLVERMKKQYPDCAVTLSVGERGYDTYKRWFDAGADRYLLRHETANPCHYASLHPPQMSSEYRKECLHNLKAIGYQTGCGIMAGSPYQTTAHIAEDLEFMHGLQPEMVGIGPFIPHHDTPFKDRPAGTLRQTLLLLAIVRLMLPDVLLPATTALGTIEPDGREQGVMAGANVVMPNLSPMEVRKKYMLYDNKISTGMEAAANIKELKRRMASIGYEVVTDRGDHKKIKEVPALKTS</sequence>
<dbReference type="SFLD" id="SFLDS00029">
    <property type="entry name" value="Radical_SAM"/>
    <property type="match status" value="1"/>
</dbReference>
<dbReference type="PANTHER" id="PTHR43726:SF1">
    <property type="entry name" value="BIOTIN SYNTHASE"/>
    <property type="match status" value="1"/>
</dbReference>